<name>X1RZ08_9ZZZZ</name>
<proteinExistence type="predicted"/>
<dbReference type="EMBL" id="BARW01000031">
    <property type="protein sequence ID" value="GAI68440.1"/>
    <property type="molecule type" value="Genomic_DNA"/>
</dbReference>
<feature type="non-terminal residue" evidence="1">
    <location>
        <position position="481"/>
    </location>
</feature>
<dbReference type="AlphaFoldDB" id="X1RZ08"/>
<comment type="caution">
    <text evidence="1">The sequence shown here is derived from an EMBL/GenBank/DDBJ whole genome shotgun (WGS) entry which is preliminary data.</text>
</comment>
<evidence type="ECO:0000313" key="1">
    <source>
        <dbReference type="EMBL" id="GAI68440.1"/>
    </source>
</evidence>
<accession>X1RZ08</accession>
<protein>
    <submittedName>
        <fullName evidence="1">Uncharacterized protein</fullName>
    </submittedName>
</protein>
<organism evidence="1">
    <name type="scientific">marine sediment metagenome</name>
    <dbReference type="NCBI Taxonomy" id="412755"/>
    <lineage>
        <taxon>unclassified sequences</taxon>
        <taxon>metagenomes</taxon>
        <taxon>ecological metagenomes</taxon>
    </lineage>
</organism>
<reference evidence="1" key="1">
    <citation type="journal article" date="2014" name="Front. Microbiol.">
        <title>High frequency of phylogenetically diverse reductive dehalogenase-homologous genes in deep subseafloor sedimentary metagenomes.</title>
        <authorList>
            <person name="Kawai M."/>
            <person name="Futagami T."/>
            <person name="Toyoda A."/>
            <person name="Takaki Y."/>
            <person name="Nishi S."/>
            <person name="Hori S."/>
            <person name="Arai W."/>
            <person name="Tsubouchi T."/>
            <person name="Morono Y."/>
            <person name="Uchiyama I."/>
            <person name="Ito T."/>
            <person name="Fujiyama A."/>
            <person name="Inagaki F."/>
            <person name="Takami H."/>
        </authorList>
    </citation>
    <scope>NUCLEOTIDE SEQUENCE</scope>
    <source>
        <strain evidence="1">Expedition CK06-06</strain>
    </source>
</reference>
<sequence length="481" mass="54418">MSPIKPINETTYEVELRGGDKVEIGDRKSANFKPHLKLNRWGGECFIKVGLPTTKKIKPVIEGDKTKWVEQDREAHFYSVESKAISPTKARDISLGYVAAERMSAIYDLYRKIEAKDLVMITYQPEEGMFWLVGKYSLGRDLYEEVIDKPITRFNSENPYEAMFIDGNTVISDLNIPKGYNIENLGQLFTEAVEEVLADYGIDIITTRPGRIFWDNGAGDKKLISYGEDKNHFVYYTTLRKPSLDYSKYFRKPRGYDLIGLQELNEIVDVSINQEINQRLAEKLGFNLETSSFTTKETGEIDNLSLVTSSGDWIDNAKRDDCLPCPPSPSEGLFEFDIVLKKKPTTNKIVLDFETQGLKFYYQPGLTPEEIDGGCTSSDNVIGSYAVYHKTQDKLLKTKAEGEKYKCGKAFHIYRPRIVDADGNAIWGELSIDEKLGTLTVTIDPAWLDRATYPVHHAAGLDFGYTTEATFGEVYIGGYIL</sequence>
<gene>
    <name evidence="1" type="ORF">S12H4_00324</name>
</gene>